<evidence type="ECO:0000259" key="1">
    <source>
        <dbReference type="Pfam" id="PF03372"/>
    </source>
</evidence>
<dbReference type="Pfam" id="PF03372">
    <property type="entry name" value="Exo_endo_phos"/>
    <property type="match status" value="1"/>
</dbReference>
<gene>
    <name evidence="2" type="ORF">DP939_34910</name>
</gene>
<reference evidence="2 3" key="1">
    <citation type="submission" date="2018-06" db="EMBL/GenBank/DDBJ databases">
        <title>Sphaerisporangium craniellae sp. nov., isolated from a marine sponge in the South China Sea.</title>
        <authorList>
            <person name="Li L."/>
        </authorList>
    </citation>
    <scope>NUCLEOTIDE SEQUENCE [LARGE SCALE GENOMIC DNA]</scope>
    <source>
        <strain evidence="2 3">LHW63015</strain>
    </source>
</reference>
<sequence>MVAALTVNIGAASMTRAEMLLRWLAGRPEDIFLLTETSAGSGTAYILEAFRRAGYAVIKTPDDGERGAALVSRISLAGPPLLLPEVSIPGRVAAAGLDTTPRTWFLSVYVPSRDRSADKTARKELFIASLLKAVAELPAEQRGHLVIGGDYNVIAAGHTPPHPGFLPFEYGLLDTLSAQGFIDTYDHCYPAGPHPHSWIGRTGAGYRYDYFHVGAALAGHISGCAYLHQTRDLGLTDHAAVRLELGLDAVRLPYRNLAEPEEIALF</sequence>
<dbReference type="SUPFAM" id="SSF56219">
    <property type="entry name" value="DNase I-like"/>
    <property type="match status" value="1"/>
</dbReference>
<protein>
    <recommendedName>
        <fullName evidence="1">Endonuclease/exonuclease/phosphatase domain-containing protein</fullName>
    </recommendedName>
</protein>
<dbReference type="EMBL" id="QMEY01000022">
    <property type="protein sequence ID" value="RBQ15567.1"/>
    <property type="molecule type" value="Genomic_DNA"/>
</dbReference>
<organism evidence="2 3">
    <name type="scientific">Spongiactinospora rosea</name>
    <dbReference type="NCBI Taxonomy" id="2248750"/>
    <lineage>
        <taxon>Bacteria</taxon>
        <taxon>Bacillati</taxon>
        <taxon>Actinomycetota</taxon>
        <taxon>Actinomycetes</taxon>
        <taxon>Streptosporangiales</taxon>
        <taxon>Streptosporangiaceae</taxon>
        <taxon>Spongiactinospora</taxon>
    </lineage>
</organism>
<evidence type="ECO:0000313" key="2">
    <source>
        <dbReference type="EMBL" id="RBQ15567.1"/>
    </source>
</evidence>
<dbReference type="GO" id="GO:0003824">
    <property type="term" value="F:catalytic activity"/>
    <property type="evidence" value="ECO:0007669"/>
    <property type="project" value="InterPro"/>
</dbReference>
<feature type="domain" description="Endonuclease/exonuclease/phosphatase" evidence="1">
    <location>
        <begin position="6"/>
        <end position="202"/>
    </location>
</feature>
<evidence type="ECO:0000313" key="3">
    <source>
        <dbReference type="Proteomes" id="UP000253303"/>
    </source>
</evidence>
<dbReference type="Gene3D" id="3.60.10.10">
    <property type="entry name" value="Endonuclease/exonuclease/phosphatase"/>
    <property type="match status" value="1"/>
</dbReference>
<accession>A0A366LNZ9</accession>
<comment type="caution">
    <text evidence="2">The sequence shown here is derived from an EMBL/GenBank/DDBJ whole genome shotgun (WGS) entry which is preliminary data.</text>
</comment>
<dbReference type="Proteomes" id="UP000253303">
    <property type="component" value="Unassembled WGS sequence"/>
</dbReference>
<dbReference type="AlphaFoldDB" id="A0A366LNZ9"/>
<dbReference type="InterPro" id="IPR036691">
    <property type="entry name" value="Endo/exonu/phosph_ase_sf"/>
</dbReference>
<name>A0A366LNZ9_9ACTN</name>
<proteinExistence type="predicted"/>
<keyword evidence="3" id="KW-1185">Reference proteome</keyword>
<dbReference type="InterPro" id="IPR005135">
    <property type="entry name" value="Endo/exonuclease/phosphatase"/>
</dbReference>